<protein>
    <submittedName>
        <fullName evidence="3">Uncharacterized protein</fullName>
    </submittedName>
</protein>
<feature type="compositionally biased region" description="Low complexity" evidence="1">
    <location>
        <begin position="170"/>
        <end position="186"/>
    </location>
</feature>
<dbReference type="RefSeq" id="WP_111489799.1">
    <property type="nucleotide sequence ID" value="NZ_CP031264.1"/>
</dbReference>
<keyword evidence="2" id="KW-0472">Membrane</keyword>
<dbReference type="KEGG" id="stri:C7M71_011745"/>
<evidence type="ECO:0000256" key="2">
    <source>
        <dbReference type="SAM" id="Phobius"/>
    </source>
</evidence>
<feature type="compositionally biased region" description="Low complexity" evidence="1">
    <location>
        <begin position="87"/>
        <end position="102"/>
    </location>
</feature>
<dbReference type="EMBL" id="CP031264">
    <property type="protein sequence ID" value="AXI78009.1"/>
    <property type="molecule type" value="Genomic_DNA"/>
</dbReference>
<evidence type="ECO:0000313" key="4">
    <source>
        <dbReference type="Proteomes" id="UP000249340"/>
    </source>
</evidence>
<keyword evidence="4" id="KW-1185">Reference proteome</keyword>
<feature type="compositionally biased region" description="Low complexity" evidence="1">
    <location>
        <begin position="62"/>
        <end position="71"/>
    </location>
</feature>
<feature type="compositionally biased region" description="Pro residues" evidence="1">
    <location>
        <begin position="187"/>
        <end position="199"/>
    </location>
</feature>
<accession>A0A345SWA4</accession>
<name>A0A345SWA4_9ACTN</name>
<feature type="compositionally biased region" description="Polar residues" evidence="1">
    <location>
        <begin position="46"/>
        <end position="55"/>
    </location>
</feature>
<keyword evidence="2" id="KW-0812">Transmembrane</keyword>
<sequence length="380" mass="39400">MSDGWGAAPGPGGQQPQDGQPAGQQGQPQGGGRRRKPQQGGGPQASTPAGTTPQGLPQRAVPGQQPYGQAQPPFPPQSAGQPGGYGYPQQQGYPQQPNPYAASPQYNAPGSLPRNPQEPDWAALAERNDAAARRKKRLLMVGGGVLAAVVAGGVTATALGVFGSQDKDGVAAPSPVPSAVSTSAAPSPSPTPPPPPPVDPLEIIGSKEKDTAPLNVNTLFPDARLSIDGHTYDRDGRPHATANCAKAGSGGLGEVLARNKCRAVYRATYVSQGIAVTVGIVEFDTPEQSQATVKQATGNIYSLYRTIRPFCRGVYCRSTANSAGRYAYFTIGGFTDGKPVAKNDKAVKQATRDIDRLARNTLLQRGRVTAAQPVVTVPAD</sequence>
<keyword evidence="2" id="KW-1133">Transmembrane helix</keyword>
<evidence type="ECO:0000313" key="3">
    <source>
        <dbReference type="EMBL" id="AXI78009.1"/>
    </source>
</evidence>
<feature type="region of interest" description="Disordered" evidence="1">
    <location>
        <begin position="1"/>
        <end position="127"/>
    </location>
</feature>
<organism evidence="3 4">
    <name type="scientific">Peterkaempfera bronchialis</name>
    <dbReference type="NCBI Taxonomy" id="2126346"/>
    <lineage>
        <taxon>Bacteria</taxon>
        <taxon>Bacillati</taxon>
        <taxon>Actinomycetota</taxon>
        <taxon>Actinomycetes</taxon>
        <taxon>Kitasatosporales</taxon>
        <taxon>Streptomycetaceae</taxon>
        <taxon>Peterkaempfera</taxon>
    </lineage>
</organism>
<reference evidence="4" key="1">
    <citation type="submission" date="2018-07" db="EMBL/GenBank/DDBJ databases">
        <title>Streptacidiphilus bronchialis DSM 106435 chromosome.</title>
        <authorList>
            <person name="Batra D."/>
            <person name="Gulvik C.A."/>
        </authorList>
    </citation>
    <scope>NUCLEOTIDE SEQUENCE [LARGE SCALE GENOMIC DNA]</scope>
    <source>
        <strain evidence="4">DSM 106435</strain>
    </source>
</reference>
<feature type="region of interest" description="Disordered" evidence="1">
    <location>
        <begin position="168"/>
        <end position="203"/>
    </location>
</feature>
<dbReference type="AlphaFoldDB" id="A0A345SWA4"/>
<dbReference type="Proteomes" id="UP000249340">
    <property type="component" value="Chromosome"/>
</dbReference>
<gene>
    <name evidence="3" type="ORF">C7M71_011745</name>
</gene>
<proteinExistence type="predicted"/>
<evidence type="ECO:0000256" key="1">
    <source>
        <dbReference type="SAM" id="MobiDB-lite"/>
    </source>
</evidence>
<dbReference type="OrthoDB" id="3852590at2"/>
<feature type="compositionally biased region" description="Low complexity" evidence="1">
    <location>
        <begin position="14"/>
        <end position="27"/>
    </location>
</feature>
<feature type="transmembrane region" description="Helical" evidence="2">
    <location>
        <begin position="138"/>
        <end position="162"/>
    </location>
</feature>